<evidence type="ECO:0000256" key="12">
    <source>
        <dbReference type="HAMAP-Rule" id="MF_00454"/>
    </source>
</evidence>
<comment type="caution">
    <text evidence="13">The sequence shown here is derived from an EMBL/GenBank/DDBJ whole genome shotgun (WGS) entry which is preliminary data.</text>
</comment>
<name>A0A0C2BRN3_9BURK</name>
<dbReference type="GO" id="GO:0062054">
    <property type="term" value="F:fluoride channel activity"/>
    <property type="evidence" value="ECO:0007669"/>
    <property type="project" value="UniProtKB-UniRule"/>
</dbReference>
<comment type="activity regulation">
    <text evidence="12">Na(+) is not transported, but it plays an essential structural role and its presence is essential for fluoride channel function.</text>
</comment>
<dbReference type="Proteomes" id="UP000031572">
    <property type="component" value="Unassembled WGS sequence"/>
</dbReference>
<evidence type="ECO:0000256" key="10">
    <source>
        <dbReference type="ARBA" id="ARBA00035120"/>
    </source>
</evidence>
<evidence type="ECO:0000256" key="9">
    <source>
        <dbReference type="ARBA" id="ARBA00023303"/>
    </source>
</evidence>
<evidence type="ECO:0000256" key="7">
    <source>
        <dbReference type="ARBA" id="ARBA00023065"/>
    </source>
</evidence>
<sequence length="125" mass="13206">MSWMAVGLGAAIGAWLRWGLGNLLNNLHQHVLLGTLSANLIGGYLIGLAVGFFTAHPTVPLEWRLFAVTGFLGGLTTFSSFSAEAMVLLQRGNYGWALAHTALHLFGSIAFCIAGLATYRAISGS</sequence>
<keyword evidence="9 12" id="KW-0407">Ion channel</keyword>
<evidence type="ECO:0000256" key="5">
    <source>
        <dbReference type="ARBA" id="ARBA00022989"/>
    </source>
</evidence>
<evidence type="ECO:0000256" key="2">
    <source>
        <dbReference type="ARBA" id="ARBA00022475"/>
    </source>
</evidence>
<reference evidence="13 14" key="1">
    <citation type="submission" date="2014-12" db="EMBL/GenBank/DDBJ databases">
        <title>Denitrispirillum autotrophicum gen. nov., sp. nov., Denitrifying, Facultatively Autotrophic Bacteria Isolated from Rice Paddy Soil.</title>
        <authorList>
            <person name="Ishii S."/>
            <person name="Ashida N."/>
            <person name="Ohno H."/>
            <person name="Otsuka S."/>
            <person name="Yokota A."/>
            <person name="Senoo K."/>
        </authorList>
    </citation>
    <scope>NUCLEOTIDE SEQUENCE [LARGE SCALE GENOMIC DNA]</scope>
    <source>
        <strain evidence="13 14">TSA66</strain>
    </source>
</reference>
<feature type="transmembrane region" description="Helical" evidence="12">
    <location>
        <begin position="101"/>
        <end position="122"/>
    </location>
</feature>
<evidence type="ECO:0000256" key="4">
    <source>
        <dbReference type="ARBA" id="ARBA00022692"/>
    </source>
</evidence>
<comment type="subcellular location">
    <subcellularLocation>
        <location evidence="1 12">Cell membrane</location>
        <topology evidence="1 12">Multi-pass membrane protein</topology>
    </subcellularLocation>
</comment>
<protein>
    <recommendedName>
        <fullName evidence="12">Fluoride-specific ion channel FluC</fullName>
    </recommendedName>
</protein>
<evidence type="ECO:0000256" key="3">
    <source>
        <dbReference type="ARBA" id="ARBA00022519"/>
    </source>
</evidence>
<dbReference type="GO" id="GO:0005886">
    <property type="term" value="C:plasma membrane"/>
    <property type="evidence" value="ECO:0007669"/>
    <property type="project" value="UniProtKB-SubCell"/>
</dbReference>
<gene>
    <name evidence="12" type="primary">fluC</name>
    <name evidence="12" type="synonym">crcB</name>
    <name evidence="13" type="ORF">TSA66_07750</name>
</gene>
<dbReference type="NCBIfam" id="TIGR00494">
    <property type="entry name" value="crcB"/>
    <property type="match status" value="1"/>
</dbReference>
<keyword evidence="3" id="KW-0997">Cell inner membrane</keyword>
<accession>A0A0C2BRN3</accession>
<comment type="similarity">
    <text evidence="10 12">Belongs to the fluoride channel Fluc/FEX (TC 1.A.43) family.</text>
</comment>
<feature type="binding site" evidence="12">
    <location>
        <position position="76"/>
    </location>
    <ligand>
        <name>Na(+)</name>
        <dbReference type="ChEBI" id="CHEBI:29101"/>
        <note>structural</note>
    </ligand>
</feature>
<keyword evidence="7 12" id="KW-0406">Ion transport</keyword>
<keyword evidence="8 12" id="KW-0472">Membrane</keyword>
<dbReference type="AlphaFoldDB" id="A0A0C2BRN3"/>
<evidence type="ECO:0000256" key="6">
    <source>
        <dbReference type="ARBA" id="ARBA00023053"/>
    </source>
</evidence>
<dbReference type="GO" id="GO:0046872">
    <property type="term" value="F:metal ion binding"/>
    <property type="evidence" value="ECO:0007669"/>
    <property type="project" value="UniProtKB-KW"/>
</dbReference>
<evidence type="ECO:0000313" key="14">
    <source>
        <dbReference type="Proteomes" id="UP000031572"/>
    </source>
</evidence>
<proteinExistence type="inferred from homology"/>
<keyword evidence="2 12" id="KW-1003">Cell membrane</keyword>
<dbReference type="HAMAP" id="MF_00454">
    <property type="entry name" value="FluC"/>
    <property type="match status" value="1"/>
</dbReference>
<dbReference type="NCBIfam" id="NF010792">
    <property type="entry name" value="PRK14196.1"/>
    <property type="match status" value="1"/>
</dbReference>
<dbReference type="InterPro" id="IPR003691">
    <property type="entry name" value="FluC"/>
</dbReference>
<evidence type="ECO:0000313" key="13">
    <source>
        <dbReference type="EMBL" id="KIF80731.1"/>
    </source>
</evidence>
<comment type="function">
    <text evidence="12">Fluoride-specific ion channel. Important for reducing fluoride concentration in the cell, thus reducing its toxicity.</text>
</comment>
<keyword evidence="14" id="KW-1185">Reference proteome</keyword>
<feature type="transmembrane region" description="Helical" evidence="12">
    <location>
        <begin position="65"/>
        <end position="89"/>
    </location>
</feature>
<keyword evidence="5 12" id="KW-1133">Transmembrane helix</keyword>
<keyword evidence="12" id="KW-0479">Metal-binding</keyword>
<evidence type="ECO:0000256" key="1">
    <source>
        <dbReference type="ARBA" id="ARBA00004651"/>
    </source>
</evidence>
<dbReference type="GO" id="GO:0140114">
    <property type="term" value="P:cellular detoxification of fluoride"/>
    <property type="evidence" value="ECO:0007669"/>
    <property type="project" value="UniProtKB-UniRule"/>
</dbReference>
<dbReference type="EMBL" id="JWJG01000028">
    <property type="protein sequence ID" value="KIF80731.1"/>
    <property type="molecule type" value="Genomic_DNA"/>
</dbReference>
<feature type="binding site" evidence="12">
    <location>
        <position position="73"/>
    </location>
    <ligand>
        <name>Na(+)</name>
        <dbReference type="ChEBI" id="CHEBI:29101"/>
        <note>structural</note>
    </ligand>
</feature>
<keyword evidence="12" id="KW-0813">Transport</keyword>
<dbReference type="STRING" id="709839.TSA66_07750"/>
<keyword evidence="6 12" id="KW-0915">Sodium</keyword>
<keyword evidence="4 12" id="KW-0812">Transmembrane</keyword>
<dbReference type="PANTHER" id="PTHR28259:SF1">
    <property type="entry name" value="FLUORIDE EXPORT PROTEIN 1-RELATED"/>
    <property type="match status" value="1"/>
</dbReference>
<dbReference type="RefSeq" id="WP_040039629.1">
    <property type="nucleotide sequence ID" value="NZ_JWJG01000028.1"/>
</dbReference>
<dbReference type="OrthoDB" id="9806299at2"/>
<evidence type="ECO:0000256" key="11">
    <source>
        <dbReference type="ARBA" id="ARBA00035585"/>
    </source>
</evidence>
<evidence type="ECO:0000256" key="8">
    <source>
        <dbReference type="ARBA" id="ARBA00023136"/>
    </source>
</evidence>
<dbReference type="Pfam" id="PF02537">
    <property type="entry name" value="CRCB"/>
    <property type="match status" value="1"/>
</dbReference>
<organism evidence="13 14">
    <name type="scientific">Noviherbaspirillum autotrophicum</name>
    <dbReference type="NCBI Taxonomy" id="709839"/>
    <lineage>
        <taxon>Bacteria</taxon>
        <taxon>Pseudomonadati</taxon>
        <taxon>Pseudomonadota</taxon>
        <taxon>Betaproteobacteria</taxon>
        <taxon>Burkholderiales</taxon>
        <taxon>Oxalobacteraceae</taxon>
        <taxon>Noviherbaspirillum</taxon>
    </lineage>
</organism>
<comment type="catalytic activity">
    <reaction evidence="11">
        <text>fluoride(in) = fluoride(out)</text>
        <dbReference type="Rhea" id="RHEA:76159"/>
        <dbReference type="ChEBI" id="CHEBI:17051"/>
    </reaction>
    <physiologicalReaction direction="left-to-right" evidence="11">
        <dbReference type="Rhea" id="RHEA:76160"/>
    </physiologicalReaction>
</comment>
<dbReference type="PANTHER" id="PTHR28259">
    <property type="entry name" value="FLUORIDE EXPORT PROTEIN 1-RELATED"/>
    <property type="match status" value="1"/>
</dbReference>
<feature type="transmembrane region" description="Helical" evidence="12">
    <location>
        <begin position="31"/>
        <end position="53"/>
    </location>
</feature>